<organism evidence="1 2">
    <name type="scientific">Arcobacter venerupis</name>
    <dbReference type="NCBI Taxonomy" id="1054033"/>
    <lineage>
        <taxon>Bacteria</taxon>
        <taxon>Pseudomonadati</taxon>
        <taxon>Campylobacterota</taxon>
        <taxon>Epsilonproteobacteria</taxon>
        <taxon>Campylobacterales</taxon>
        <taxon>Arcobacteraceae</taxon>
        <taxon>Arcobacter</taxon>
    </lineage>
</organism>
<keyword evidence="2" id="KW-1185">Reference proteome</keyword>
<dbReference type="EMBL" id="CP053840">
    <property type="protein sequence ID" value="QKF67819.1"/>
    <property type="molecule type" value="Genomic_DNA"/>
</dbReference>
<proteinExistence type="predicted"/>
<dbReference type="AlphaFoldDB" id="A0AAE7BCF0"/>
<evidence type="ECO:0000313" key="1">
    <source>
        <dbReference type="EMBL" id="QKF67819.1"/>
    </source>
</evidence>
<protein>
    <submittedName>
        <fullName evidence="1">Uncharacterized protein</fullName>
    </submittedName>
</protein>
<reference evidence="1 2" key="1">
    <citation type="submission" date="2020-05" db="EMBL/GenBank/DDBJ databases">
        <title>Complete genome sequencing of Campylobacter and Arcobacter type strains.</title>
        <authorList>
            <person name="Miller W.G."/>
            <person name="Yee E."/>
        </authorList>
    </citation>
    <scope>NUCLEOTIDE SEQUENCE [LARGE SCALE GENOMIC DNA]</scope>
    <source>
        <strain evidence="1 2">LMG 26156</strain>
    </source>
</reference>
<name>A0AAE7BCF0_9BACT</name>
<sequence length="211" mass="24632">MLPIILGGMAVLGVGYVAKRVYEENQYEIDGKIEDGLVSIQEWFEAKTEALDNYSFSTRDEEDKYQVEEEINLDNLQHMKKKVYHDSFVDFISLYTKIENIDLGKIEYQEVDFNSKTYGEEIYDEMAQHNIKVTTDLLFKVNNLLGDIVMHLAEIIKQETNYEKFRIKEKELLKEAFSLARFIQKVCVNDSVTEDVVVKFNNIISSIQEDK</sequence>
<evidence type="ECO:0000313" key="2">
    <source>
        <dbReference type="Proteomes" id="UP000503482"/>
    </source>
</evidence>
<gene>
    <name evidence="1" type="ORF">AVENP_2291</name>
</gene>
<dbReference type="RefSeq" id="WP_128359039.1">
    <property type="nucleotide sequence ID" value="NZ_CP053840.1"/>
</dbReference>
<accession>A0AAE7BCF0</accession>
<dbReference type="Proteomes" id="UP000503482">
    <property type="component" value="Chromosome"/>
</dbReference>
<dbReference type="KEGG" id="avp:AVENP_2291"/>